<organism evidence="1 2">
    <name type="scientific">Pocillopora damicornis</name>
    <name type="common">Cauliflower coral</name>
    <name type="synonym">Millepora damicornis</name>
    <dbReference type="NCBI Taxonomy" id="46731"/>
    <lineage>
        <taxon>Eukaryota</taxon>
        <taxon>Metazoa</taxon>
        <taxon>Cnidaria</taxon>
        <taxon>Anthozoa</taxon>
        <taxon>Hexacorallia</taxon>
        <taxon>Scleractinia</taxon>
        <taxon>Astrocoeniina</taxon>
        <taxon>Pocilloporidae</taxon>
        <taxon>Pocillopora</taxon>
    </lineage>
</organism>
<gene>
    <name evidence="1" type="ORF">pdam_00025855</name>
</gene>
<sequence>MQSIEQRYYRKTEENNYNGCKLLVKKDDMLNSLDGKERSYDNSTNGINFMIRKLYGYSFVINT</sequence>
<evidence type="ECO:0000313" key="1">
    <source>
        <dbReference type="EMBL" id="RMX59295.1"/>
    </source>
</evidence>
<reference evidence="1 2" key="1">
    <citation type="journal article" date="2018" name="Sci. Rep.">
        <title>Comparative analysis of the Pocillopora damicornis genome highlights role of immune system in coral evolution.</title>
        <authorList>
            <person name="Cunning R."/>
            <person name="Bay R.A."/>
            <person name="Gillette P."/>
            <person name="Baker A.C."/>
            <person name="Traylor-Knowles N."/>
        </authorList>
    </citation>
    <scope>NUCLEOTIDE SEQUENCE [LARGE SCALE GENOMIC DNA]</scope>
    <source>
        <strain evidence="1">RSMAS</strain>
        <tissue evidence="1">Whole animal</tissue>
    </source>
</reference>
<evidence type="ECO:0000313" key="2">
    <source>
        <dbReference type="Proteomes" id="UP000275408"/>
    </source>
</evidence>
<keyword evidence="2" id="KW-1185">Reference proteome</keyword>
<dbReference type="AlphaFoldDB" id="A0A3M6V039"/>
<comment type="caution">
    <text evidence="1">The sequence shown here is derived from an EMBL/GenBank/DDBJ whole genome shotgun (WGS) entry which is preliminary data.</text>
</comment>
<name>A0A3M6V039_POCDA</name>
<protein>
    <submittedName>
        <fullName evidence="1">Uncharacterized protein</fullName>
    </submittedName>
</protein>
<accession>A0A3M6V039</accession>
<dbReference type="Proteomes" id="UP000275408">
    <property type="component" value="Unassembled WGS sequence"/>
</dbReference>
<dbReference type="EMBL" id="RCHS01000380">
    <property type="protein sequence ID" value="RMX59295.1"/>
    <property type="molecule type" value="Genomic_DNA"/>
</dbReference>
<proteinExistence type="predicted"/>